<evidence type="ECO:0000256" key="1">
    <source>
        <dbReference type="SAM" id="MobiDB-lite"/>
    </source>
</evidence>
<dbReference type="EMBL" id="LT984809">
    <property type="protein sequence ID" value="SPD49098.1"/>
    <property type="molecule type" value="Genomic_DNA"/>
</dbReference>
<feature type="region of interest" description="Disordered" evidence="1">
    <location>
        <begin position="1"/>
        <end position="60"/>
    </location>
</feature>
<dbReference type="AlphaFoldDB" id="A0A375HE14"/>
<keyword evidence="2" id="KW-0614">Plasmid</keyword>
<sequence>MADKAVRWRTTCLRTERWDGGTKQAGRPAGEVNAGRSQSPDSTAHGRVEPWRPASEQKAH</sequence>
<organism evidence="2">
    <name type="scientific">Cupriavidus taiwanensis</name>
    <dbReference type="NCBI Taxonomy" id="164546"/>
    <lineage>
        <taxon>Bacteria</taxon>
        <taxon>Pseudomonadati</taxon>
        <taxon>Pseudomonadota</taxon>
        <taxon>Betaproteobacteria</taxon>
        <taxon>Burkholderiales</taxon>
        <taxon>Burkholderiaceae</taxon>
        <taxon>Cupriavidus</taxon>
    </lineage>
</organism>
<gene>
    <name evidence="2" type="ORF">CBM2612_P0443</name>
</gene>
<reference evidence="2" key="1">
    <citation type="submission" date="2018-01" db="EMBL/GenBank/DDBJ databases">
        <authorList>
            <person name="Gaut B.S."/>
            <person name="Morton B.R."/>
            <person name="Clegg M.T."/>
            <person name="Duvall M.R."/>
        </authorList>
    </citation>
    <scope>NUCLEOTIDE SEQUENCE</scope>
    <source>
        <strain evidence="2">Cupriavidus taiwanensis STM 8555</strain>
    </source>
</reference>
<name>A0A375HE14_9BURK</name>
<geneLocation type="plasmid" evidence="2">
    <name>I</name>
</geneLocation>
<evidence type="ECO:0000313" key="2">
    <source>
        <dbReference type="EMBL" id="SPD49098.1"/>
    </source>
</evidence>
<feature type="compositionally biased region" description="Basic and acidic residues" evidence="1">
    <location>
        <begin position="44"/>
        <end position="60"/>
    </location>
</feature>
<proteinExistence type="predicted"/>
<protein>
    <submittedName>
        <fullName evidence="2">Uncharacterized protein</fullName>
    </submittedName>
</protein>
<accession>A0A375HE14</accession>